<dbReference type="InterPro" id="IPR050416">
    <property type="entry name" value="FAD-linked_Oxidoreductase"/>
</dbReference>
<evidence type="ECO:0000256" key="5">
    <source>
        <dbReference type="ARBA" id="ARBA00023002"/>
    </source>
</evidence>
<dbReference type="Proteomes" id="UP000092598">
    <property type="component" value="Chromosome"/>
</dbReference>
<dbReference type="OrthoDB" id="9775082at2"/>
<name>A0A1B1M9V3_STRLN</name>
<dbReference type="GO" id="GO:0071949">
    <property type="term" value="F:FAD binding"/>
    <property type="evidence" value="ECO:0007669"/>
    <property type="project" value="InterPro"/>
</dbReference>
<dbReference type="KEGG" id="sls:SLINC_3039"/>
<protein>
    <submittedName>
        <fullName evidence="6">FAD-dependent oxygenase</fullName>
    </submittedName>
</protein>
<dbReference type="PROSITE" id="PS00862">
    <property type="entry name" value="OX2_COVAL_FAD"/>
    <property type="match status" value="1"/>
</dbReference>
<reference evidence="6 7" key="1">
    <citation type="submission" date="2016-07" db="EMBL/GenBank/DDBJ databases">
        <title>Enhancement of antibiotic productionsby engineered nitrateutilization in actinobacteria.</title>
        <authorList>
            <person name="Meng S.C."/>
        </authorList>
    </citation>
    <scope>NUCLEOTIDE SEQUENCE [LARGE SCALE GENOMIC DNA]</scope>
    <source>
        <strain evidence="6 7">NRRL 2936</strain>
    </source>
</reference>
<keyword evidence="5" id="KW-0560">Oxidoreductase</keyword>
<dbReference type="GO" id="GO:0016491">
    <property type="term" value="F:oxidoreductase activity"/>
    <property type="evidence" value="ECO:0007669"/>
    <property type="project" value="UniProtKB-KW"/>
</dbReference>
<evidence type="ECO:0000256" key="3">
    <source>
        <dbReference type="ARBA" id="ARBA00022630"/>
    </source>
</evidence>
<keyword evidence="7" id="KW-1185">Reference proteome</keyword>
<dbReference type="PANTHER" id="PTHR42973:SF39">
    <property type="entry name" value="FAD-BINDING PCMH-TYPE DOMAIN-CONTAINING PROTEIN"/>
    <property type="match status" value="1"/>
</dbReference>
<proteinExistence type="inferred from homology"/>
<dbReference type="InterPro" id="IPR006093">
    <property type="entry name" value="Oxy_OxRdtase_FAD_BS"/>
</dbReference>
<organism evidence="6 7">
    <name type="scientific">Streptomyces lincolnensis</name>
    <dbReference type="NCBI Taxonomy" id="1915"/>
    <lineage>
        <taxon>Bacteria</taxon>
        <taxon>Bacillati</taxon>
        <taxon>Actinomycetota</taxon>
        <taxon>Actinomycetes</taxon>
        <taxon>Kitasatosporales</taxon>
        <taxon>Streptomycetaceae</taxon>
        <taxon>Streptomyces</taxon>
    </lineage>
</organism>
<accession>A0A1B1M9V3</accession>
<gene>
    <name evidence="6" type="ORF">SLINC_3039</name>
</gene>
<dbReference type="Gene3D" id="3.40.462.20">
    <property type="match status" value="1"/>
</dbReference>
<dbReference type="InterPro" id="IPR016167">
    <property type="entry name" value="FAD-bd_PCMH_sub1"/>
</dbReference>
<dbReference type="InterPro" id="IPR016169">
    <property type="entry name" value="FAD-bd_PCMH_sub2"/>
</dbReference>
<comment type="similarity">
    <text evidence="2">Belongs to the oxygen-dependent FAD-linked oxidoreductase family.</text>
</comment>
<dbReference type="SUPFAM" id="SSF56176">
    <property type="entry name" value="FAD-binding/transporter-associated domain-like"/>
    <property type="match status" value="1"/>
</dbReference>
<dbReference type="EMBL" id="CP016438">
    <property type="protein sequence ID" value="ANS65263.1"/>
    <property type="molecule type" value="Genomic_DNA"/>
</dbReference>
<evidence type="ECO:0000256" key="4">
    <source>
        <dbReference type="ARBA" id="ARBA00022827"/>
    </source>
</evidence>
<sequence>MNTSTDFADLHLLRPGDPRYDDELAGFQTGFARHPALVVAARSAADVVAAVRYAAGRHLPVDVQATGHGLPGATEGGVLITTGRMDGVHVDAEARTARIRAGVRWGQVVAAAAPYGLAPLNGSAPSVGAVSYTLGGGLGILAREFGYAADRVRALDVVTADGRPRHVAPDSDPELYWALLGGGHGLGVVTELEIGLVPVPRLYGGSLAFDGREVDPAAVLRAYEEWTRTVPDGLTSSFAAVPYPDLPALPPRLRGRYVVSVRVAHTGTDGERLVAPLRELGPLLADSLREMPYAESHTIHSDPDVPHAYYGDSAVLGELDVERAGALLARTGPDAGAMVVVQINHLGGALARPAPNSVPYREGRFLVRLLTVGEREAARALLDPAFALLAPGTLGRSVNFAFGAGDRAEGLYDDVTRKRLAGVKSHYDPANLFRGNGSVSA</sequence>
<keyword evidence="4" id="KW-0274">FAD</keyword>
<dbReference type="STRING" id="1915.SLINC_3039"/>
<evidence type="ECO:0000256" key="2">
    <source>
        <dbReference type="ARBA" id="ARBA00005466"/>
    </source>
</evidence>
<dbReference type="AlphaFoldDB" id="A0A1B1M9V3"/>
<evidence type="ECO:0000313" key="7">
    <source>
        <dbReference type="Proteomes" id="UP000092598"/>
    </source>
</evidence>
<dbReference type="InterPro" id="IPR006094">
    <property type="entry name" value="Oxid_FAD_bind_N"/>
</dbReference>
<evidence type="ECO:0000313" key="6">
    <source>
        <dbReference type="EMBL" id="ANS65263.1"/>
    </source>
</evidence>
<dbReference type="PANTHER" id="PTHR42973">
    <property type="entry name" value="BINDING OXIDOREDUCTASE, PUTATIVE (AFU_ORTHOLOGUE AFUA_1G17690)-RELATED"/>
    <property type="match status" value="1"/>
</dbReference>
<dbReference type="Gene3D" id="3.30.465.10">
    <property type="match status" value="1"/>
</dbReference>
<dbReference type="PATRIC" id="fig|1915.4.peg.3343"/>
<dbReference type="Gene3D" id="3.30.43.10">
    <property type="entry name" value="Uridine Diphospho-n-acetylenolpyruvylglucosamine Reductase, domain 2"/>
    <property type="match status" value="1"/>
</dbReference>
<keyword evidence="3" id="KW-0285">Flavoprotein</keyword>
<dbReference type="RefSeq" id="WP_079164552.1">
    <property type="nucleotide sequence ID" value="NZ_CP016438.1"/>
</dbReference>
<dbReference type="PROSITE" id="PS51387">
    <property type="entry name" value="FAD_PCMH"/>
    <property type="match status" value="1"/>
</dbReference>
<dbReference type="InterPro" id="IPR036318">
    <property type="entry name" value="FAD-bd_PCMH-like_sf"/>
</dbReference>
<evidence type="ECO:0000256" key="1">
    <source>
        <dbReference type="ARBA" id="ARBA00001974"/>
    </source>
</evidence>
<dbReference type="InterPro" id="IPR016166">
    <property type="entry name" value="FAD-bd_PCMH"/>
</dbReference>
<dbReference type="Pfam" id="PF01565">
    <property type="entry name" value="FAD_binding_4"/>
    <property type="match status" value="1"/>
</dbReference>
<comment type="cofactor">
    <cofactor evidence="1">
        <name>FAD</name>
        <dbReference type="ChEBI" id="CHEBI:57692"/>
    </cofactor>
</comment>